<evidence type="ECO:0000313" key="1">
    <source>
        <dbReference type="EMBL" id="KAK3237220.1"/>
    </source>
</evidence>
<organism evidence="1 2">
    <name type="scientific">Cymbomonas tetramitiformis</name>
    <dbReference type="NCBI Taxonomy" id="36881"/>
    <lineage>
        <taxon>Eukaryota</taxon>
        <taxon>Viridiplantae</taxon>
        <taxon>Chlorophyta</taxon>
        <taxon>Pyramimonadophyceae</taxon>
        <taxon>Pyramimonadales</taxon>
        <taxon>Pyramimonadaceae</taxon>
        <taxon>Cymbomonas</taxon>
    </lineage>
</organism>
<evidence type="ECO:0000313" key="2">
    <source>
        <dbReference type="Proteomes" id="UP001190700"/>
    </source>
</evidence>
<sequence>MQAASMQPYVSATNNYYEDIRFRGPAKGRGVSRAVKGMASMQVQAAAAAAAAAVRVEQTVVFALVTFGRPDTGVSMLRKHISIADGTVSVVLHKEKGRQHVSLKRLLIIPVDGVRGLVAVGTALERCCSLGGWSLLSSAIHSYIDLTVVPNEHMESSAEYWLALRHILHPKQLLPGPVGECPDSGGEQDSTGTHLLACKGGGETGGGNWHSFIRHRLQRVLFEVAKSAFPLASALHDDFAGYLTYSPNHCPDVIVLDVGGPGQHVLFDVATARPMSDTHLGAAMTAPTPDATQWTEYCDGLTFNNGVMTTTISSFSVITIGVTDLTAPTISSVSVVKLRNRGNALRLSFKVDEECPVYYVVLVGGSATPTATQVVSGQAADGTTVQQVDPRVAPIVHQSGVLSYDSDDSSILQFTIKGLASETTYDIHVVGQDAQGNLGTTLMVQQDTADVTPPKISIFYDAGHKYYKRGSPIAQDFFTAFDAYDGDLTEKVSVVGTLSTQEDISSVKLRVSDSSGNTAVTYVTCNCATCYTGQQTVRAHKDPYTLAQLGNVSW</sequence>
<keyword evidence="2" id="KW-1185">Reference proteome</keyword>
<dbReference type="EMBL" id="LGRX02034674">
    <property type="protein sequence ID" value="KAK3237220.1"/>
    <property type="molecule type" value="Genomic_DNA"/>
</dbReference>
<dbReference type="Proteomes" id="UP001190700">
    <property type="component" value="Unassembled WGS sequence"/>
</dbReference>
<protein>
    <submittedName>
        <fullName evidence="1">Uncharacterized protein</fullName>
    </submittedName>
</protein>
<dbReference type="Gene3D" id="2.60.40.10">
    <property type="entry name" value="Immunoglobulins"/>
    <property type="match status" value="1"/>
</dbReference>
<gene>
    <name evidence="1" type="ORF">CYMTET_52691</name>
</gene>
<dbReference type="InterPro" id="IPR013783">
    <property type="entry name" value="Ig-like_fold"/>
</dbReference>
<comment type="caution">
    <text evidence="1">The sequence shown here is derived from an EMBL/GenBank/DDBJ whole genome shotgun (WGS) entry which is preliminary data.</text>
</comment>
<name>A0AAE0ESH6_9CHLO</name>
<reference evidence="1 2" key="1">
    <citation type="journal article" date="2015" name="Genome Biol. Evol.">
        <title>Comparative Genomics of a Bacterivorous Green Alga Reveals Evolutionary Causalities and Consequences of Phago-Mixotrophic Mode of Nutrition.</title>
        <authorList>
            <person name="Burns J.A."/>
            <person name="Paasch A."/>
            <person name="Narechania A."/>
            <person name="Kim E."/>
        </authorList>
    </citation>
    <scope>NUCLEOTIDE SEQUENCE [LARGE SCALE GENOMIC DNA]</scope>
    <source>
        <strain evidence="1 2">PLY_AMNH</strain>
    </source>
</reference>
<accession>A0AAE0ESH6</accession>
<dbReference type="AlphaFoldDB" id="A0AAE0ESH6"/>
<proteinExistence type="predicted"/>